<organism evidence="10 11">
    <name type="scientific">Strongylocentrotus purpuratus</name>
    <name type="common">Purple sea urchin</name>
    <dbReference type="NCBI Taxonomy" id="7668"/>
    <lineage>
        <taxon>Eukaryota</taxon>
        <taxon>Metazoa</taxon>
        <taxon>Echinodermata</taxon>
        <taxon>Eleutherozoa</taxon>
        <taxon>Echinozoa</taxon>
        <taxon>Echinoidea</taxon>
        <taxon>Euechinoidea</taxon>
        <taxon>Echinacea</taxon>
        <taxon>Camarodonta</taxon>
        <taxon>Echinidea</taxon>
        <taxon>Strongylocentrotidae</taxon>
        <taxon>Strongylocentrotus</taxon>
    </lineage>
</organism>
<dbReference type="PANTHER" id="PTHR10796:SF92">
    <property type="entry name" value="PATCHED-RELATED, ISOFORM A"/>
    <property type="match status" value="1"/>
</dbReference>
<dbReference type="InterPro" id="IPR003392">
    <property type="entry name" value="PTHD_SSD"/>
</dbReference>
<evidence type="ECO:0000256" key="5">
    <source>
        <dbReference type="ARBA" id="ARBA00022989"/>
    </source>
</evidence>
<evidence type="ECO:0000256" key="7">
    <source>
        <dbReference type="ARBA" id="ARBA00023180"/>
    </source>
</evidence>
<name>A0A7M7NM48_STRPU</name>
<feature type="transmembrane region" description="Helical" evidence="8">
    <location>
        <begin position="27"/>
        <end position="49"/>
    </location>
</feature>
<dbReference type="GeneID" id="100888465"/>
<dbReference type="PROSITE" id="PS50156">
    <property type="entry name" value="SSD"/>
    <property type="match status" value="1"/>
</dbReference>
<keyword evidence="11" id="KW-1185">Reference proteome</keyword>
<feature type="domain" description="SSD" evidence="9">
    <location>
        <begin position="266"/>
        <end position="423"/>
    </location>
</feature>
<sequence length="918" mass="104366">MAKFDCVDRCISGVFYKLGRQVHKHRLIFLLVPLAMVTFLMTGFTHFVIDDNVEYLFTPENSQSRDDRATTKELFMTGDEGEEFLPNRELDLFIRRGRLIILPAEGDNIMKQEMFEEIVKLDEKIRTISLHDNGTLDNYDTLCMKWLGRCLDNNIMTIYRENVAAFDHINLTYPYFETPQYPLFIGPNLGGVKFVDDTDVVESAENVLLIYTLSTGTKEKDHLAEDWEKVFDKLIEKSALEMKHIKLARSTSRSLSHEITEASIHIVPRFAATFCMMIIFAVLSCIMRDWVLSKPWLGFLGVLSAVFAVISAVGLLSYCGLKFNEIVSLMPFLVLGVGVDNMFIMIAGWRQLSIYVPTEERMARTFSEAAVSITITNLTDMLAFIIGATTSLPGVRTFCIYAGVAMLFVYFYQLSFFGACMAYIGEREANNMHCYACKKVVPREEAPNKFYQIFCAGGVSKTTRTKAADMEHGIMKFFGEQFGPFIMKSPCKILIVLTYLGYLAGAIYGLFHITQGLQLNSLARDDSPAFVYYSYEDEYFKRFGPVVSIIMQDDVEYWNPETQQKIEDLTQTFEESDYIYGKQLTESWLRMYLMFLQQAVGTTEVDKTTFVTVLQNQFLTQPMFKQYSLDINFRKDENGVATDIDASRFLVMSKDMMNTTREGDMMIEARDIAEASEFNLTVFNPAFIVYDQYIGVLPNTLQTLGIAIACMFFVALVMIPHPVCALWVTFCVISIDTGVIGYMSLWDVPLDPISMLNIILCIGFSVDFSAHITYAFVIAPKDEPNDRAISALRALGMPILQGALSSILAISVLSTAPVYVFRIFFKTLFLVMIFGAYHGLMLLPVILSYMGHCMPHKKEEDKENYYEKPPLPTSEKDIQDFKSLKAYRHENGKIPTIDQCFVPLSLLDIPITSIPYEN</sequence>
<keyword evidence="5 8" id="KW-1133">Transmembrane helix</keyword>
<keyword evidence="4 8" id="KW-0812">Transmembrane</keyword>
<proteinExistence type="inferred from homology"/>
<feature type="transmembrane region" description="Helical" evidence="8">
    <location>
        <begin position="369"/>
        <end position="388"/>
    </location>
</feature>
<dbReference type="FunFam" id="1.20.1640.10:FF:000013">
    <property type="entry name" value="PaTched Related family"/>
    <property type="match status" value="1"/>
</dbReference>
<protein>
    <recommendedName>
        <fullName evidence="9">SSD domain-containing protein</fullName>
    </recommendedName>
</protein>
<dbReference type="GO" id="GO:0016020">
    <property type="term" value="C:membrane"/>
    <property type="evidence" value="ECO:0000318"/>
    <property type="project" value="GO_Central"/>
</dbReference>
<feature type="transmembrane region" description="Helical" evidence="8">
    <location>
        <begin position="799"/>
        <end position="821"/>
    </location>
</feature>
<evidence type="ECO:0000256" key="3">
    <source>
        <dbReference type="ARBA" id="ARBA00022475"/>
    </source>
</evidence>
<dbReference type="Gene3D" id="1.20.1640.10">
    <property type="entry name" value="Multidrug efflux transporter AcrB transmembrane domain"/>
    <property type="match status" value="2"/>
</dbReference>
<evidence type="ECO:0000256" key="8">
    <source>
        <dbReference type="SAM" id="Phobius"/>
    </source>
</evidence>
<reference evidence="10" key="2">
    <citation type="submission" date="2021-01" db="UniProtKB">
        <authorList>
            <consortium name="EnsemblMetazoa"/>
        </authorList>
    </citation>
    <scope>IDENTIFICATION</scope>
</reference>
<dbReference type="InParanoid" id="A0A7M7NM48"/>
<dbReference type="AlphaFoldDB" id="A0A7M7NM48"/>
<feature type="transmembrane region" description="Helical" evidence="8">
    <location>
        <begin position="701"/>
        <end position="719"/>
    </location>
</feature>
<dbReference type="KEGG" id="spu:100888465"/>
<feature type="transmembrane region" description="Helical" evidence="8">
    <location>
        <begin position="757"/>
        <end position="778"/>
    </location>
</feature>
<dbReference type="GO" id="GO:0005886">
    <property type="term" value="C:plasma membrane"/>
    <property type="evidence" value="ECO:0007669"/>
    <property type="project" value="UniProtKB-SubCell"/>
</dbReference>
<comment type="similarity">
    <text evidence="2">Belongs to the patched family.</text>
</comment>
<dbReference type="EnsemblMetazoa" id="XM_030982875">
    <property type="protein sequence ID" value="XP_030838735"/>
    <property type="gene ID" value="LOC100888465"/>
</dbReference>
<comment type="subcellular location">
    <subcellularLocation>
        <location evidence="1">Cell membrane</location>
        <topology evidence="1">Multi-pass membrane protein</topology>
    </subcellularLocation>
</comment>
<dbReference type="Proteomes" id="UP000007110">
    <property type="component" value="Unassembled WGS sequence"/>
</dbReference>
<evidence type="ECO:0000256" key="4">
    <source>
        <dbReference type="ARBA" id="ARBA00022692"/>
    </source>
</evidence>
<evidence type="ECO:0000256" key="6">
    <source>
        <dbReference type="ARBA" id="ARBA00023136"/>
    </source>
</evidence>
<evidence type="ECO:0000256" key="1">
    <source>
        <dbReference type="ARBA" id="ARBA00004651"/>
    </source>
</evidence>
<evidence type="ECO:0000259" key="9">
    <source>
        <dbReference type="PROSITE" id="PS50156"/>
    </source>
</evidence>
<reference evidence="11" key="1">
    <citation type="submission" date="2015-02" db="EMBL/GenBank/DDBJ databases">
        <title>Genome sequencing for Strongylocentrotus purpuratus.</title>
        <authorList>
            <person name="Murali S."/>
            <person name="Liu Y."/>
            <person name="Vee V."/>
            <person name="English A."/>
            <person name="Wang M."/>
            <person name="Skinner E."/>
            <person name="Han Y."/>
            <person name="Muzny D.M."/>
            <person name="Worley K.C."/>
            <person name="Gibbs R.A."/>
        </authorList>
    </citation>
    <scope>NUCLEOTIDE SEQUENCE</scope>
</reference>
<accession>A0A7M7NM48</accession>
<evidence type="ECO:0000313" key="11">
    <source>
        <dbReference type="Proteomes" id="UP000007110"/>
    </source>
</evidence>
<dbReference type="EnsemblMetazoa" id="XM_030982876">
    <property type="protein sequence ID" value="XP_030838736"/>
    <property type="gene ID" value="LOC100888465"/>
</dbReference>
<keyword evidence="6 8" id="KW-0472">Membrane</keyword>
<feature type="transmembrane region" description="Helical" evidence="8">
    <location>
        <begin position="827"/>
        <end position="849"/>
    </location>
</feature>
<feature type="transmembrane region" description="Helical" evidence="8">
    <location>
        <begin position="400"/>
        <end position="424"/>
    </location>
</feature>
<dbReference type="Pfam" id="PF02460">
    <property type="entry name" value="Patched"/>
    <property type="match status" value="1"/>
</dbReference>
<feature type="transmembrane region" description="Helical" evidence="8">
    <location>
        <begin position="266"/>
        <end position="284"/>
    </location>
</feature>
<keyword evidence="7" id="KW-0325">Glycoprotein</keyword>
<dbReference type="RefSeq" id="XP_030838736.1">
    <property type="nucleotide sequence ID" value="XM_030982876.1"/>
</dbReference>
<keyword evidence="3" id="KW-1003">Cell membrane</keyword>
<feature type="transmembrane region" description="Helical" evidence="8">
    <location>
        <begin position="493"/>
        <end position="511"/>
    </location>
</feature>
<dbReference type="OrthoDB" id="6510177at2759"/>
<dbReference type="PANTHER" id="PTHR10796">
    <property type="entry name" value="PATCHED-RELATED"/>
    <property type="match status" value="1"/>
</dbReference>
<feature type="transmembrane region" description="Helical" evidence="8">
    <location>
        <begin position="329"/>
        <end position="349"/>
    </location>
</feature>
<dbReference type="RefSeq" id="XP_030838735.1">
    <property type="nucleotide sequence ID" value="XM_030982875.1"/>
</dbReference>
<dbReference type="InterPro" id="IPR000731">
    <property type="entry name" value="SSD"/>
</dbReference>
<evidence type="ECO:0000313" key="10">
    <source>
        <dbReference type="EnsemblMetazoa" id="XP_030838735"/>
    </source>
</evidence>
<feature type="transmembrane region" description="Helical" evidence="8">
    <location>
        <begin position="296"/>
        <end position="317"/>
    </location>
</feature>
<dbReference type="SUPFAM" id="SSF82866">
    <property type="entry name" value="Multidrug efflux transporter AcrB transmembrane domain"/>
    <property type="match status" value="2"/>
</dbReference>
<dbReference type="OMA" id="GLHPWWF"/>
<dbReference type="InterPro" id="IPR051697">
    <property type="entry name" value="Patched_domain-protein"/>
</dbReference>
<evidence type="ECO:0000256" key="2">
    <source>
        <dbReference type="ARBA" id="ARBA00005585"/>
    </source>
</evidence>
<feature type="transmembrane region" description="Helical" evidence="8">
    <location>
        <begin position="726"/>
        <end position="745"/>
    </location>
</feature>